<evidence type="ECO:0000256" key="2">
    <source>
        <dbReference type="ARBA" id="ARBA00005179"/>
    </source>
</evidence>
<dbReference type="InterPro" id="IPR001128">
    <property type="entry name" value="Cyt_P450"/>
</dbReference>
<dbReference type="PRINTS" id="PR00463">
    <property type="entry name" value="EP450I"/>
</dbReference>
<keyword evidence="8 10" id="KW-0503">Monooxygenase</keyword>
<dbReference type="PANTHER" id="PTHR46300:SF7">
    <property type="entry name" value="P450, PUTATIVE (EUROFUNG)-RELATED"/>
    <property type="match status" value="1"/>
</dbReference>
<evidence type="ECO:0000313" key="13">
    <source>
        <dbReference type="Proteomes" id="UP000719766"/>
    </source>
</evidence>
<accession>A0A9P7DGM2</accession>
<dbReference type="PANTHER" id="PTHR46300">
    <property type="entry name" value="P450, PUTATIVE (EUROFUNG)-RELATED-RELATED"/>
    <property type="match status" value="1"/>
</dbReference>
<dbReference type="GO" id="GO:0016705">
    <property type="term" value="F:oxidoreductase activity, acting on paired donors, with incorporation or reduction of molecular oxygen"/>
    <property type="evidence" value="ECO:0007669"/>
    <property type="project" value="InterPro"/>
</dbReference>
<dbReference type="RefSeq" id="XP_041159242.1">
    <property type="nucleotide sequence ID" value="XM_041306768.1"/>
</dbReference>
<proteinExistence type="inferred from homology"/>
<evidence type="ECO:0000256" key="1">
    <source>
        <dbReference type="ARBA" id="ARBA00001971"/>
    </source>
</evidence>
<dbReference type="Pfam" id="PF00067">
    <property type="entry name" value="p450"/>
    <property type="match status" value="1"/>
</dbReference>
<dbReference type="PROSITE" id="PS51257">
    <property type="entry name" value="PROKAR_LIPOPROTEIN"/>
    <property type="match status" value="1"/>
</dbReference>
<keyword evidence="11" id="KW-0472">Membrane</keyword>
<feature type="transmembrane region" description="Helical" evidence="11">
    <location>
        <begin position="6"/>
        <end position="30"/>
    </location>
</feature>
<dbReference type="InterPro" id="IPR017972">
    <property type="entry name" value="Cyt_P450_CS"/>
</dbReference>
<dbReference type="PRINTS" id="PR00385">
    <property type="entry name" value="P450"/>
</dbReference>
<dbReference type="InterPro" id="IPR050364">
    <property type="entry name" value="Cytochrome_P450_fung"/>
</dbReference>
<dbReference type="GO" id="GO:0005506">
    <property type="term" value="F:iron ion binding"/>
    <property type="evidence" value="ECO:0007669"/>
    <property type="project" value="InterPro"/>
</dbReference>
<dbReference type="InterPro" id="IPR002401">
    <property type="entry name" value="Cyt_P450_E_grp-I"/>
</dbReference>
<feature type="binding site" description="axial binding residue" evidence="9">
    <location>
        <position position="464"/>
    </location>
    <ligand>
        <name>heme</name>
        <dbReference type="ChEBI" id="CHEBI:30413"/>
    </ligand>
    <ligandPart>
        <name>Fe</name>
        <dbReference type="ChEBI" id="CHEBI:18248"/>
    </ligandPart>
</feature>
<dbReference type="SUPFAM" id="SSF48264">
    <property type="entry name" value="Cytochrome P450"/>
    <property type="match status" value="1"/>
</dbReference>
<comment type="similarity">
    <text evidence="3 10">Belongs to the cytochrome P450 family.</text>
</comment>
<dbReference type="CDD" id="cd11065">
    <property type="entry name" value="CYP64-like"/>
    <property type="match status" value="1"/>
</dbReference>
<evidence type="ECO:0000256" key="3">
    <source>
        <dbReference type="ARBA" id="ARBA00010617"/>
    </source>
</evidence>
<evidence type="ECO:0000256" key="4">
    <source>
        <dbReference type="ARBA" id="ARBA00022617"/>
    </source>
</evidence>
<dbReference type="GeneID" id="64600532"/>
<comment type="pathway">
    <text evidence="2">Secondary metabolite biosynthesis.</text>
</comment>
<dbReference type="Gene3D" id="1.10.630.10">
    <property type="entry name" value="Cytochrome P450"/>
    <property type="match status" value="1"/>
</dbReference>
<evidence type="ECO:0000256" key="8">
    <source>
        <dbReference type="ARBA" id="ARBA00023033"/>
    </source>
</evidence>
<gene>
    <name evidence="12" type="ORF">HD556DRAFT_1444341</name>
</gene>
<comment type="caution">
    <text evidence="12">The sequence shown here is derived from an EMBL/GenBank/DDBJ whole genome shotgun (WGS) entry which is preliminary data.</text>
</comment>
<evidence type="ECO:0000313" key="12">
    <source>
        <dbReference type="EMBL" id="KAG1792663.1"/>
    </source>
</evidence>
<dbReference type="InterPro" id="IPR036396">
    <property type="entry name" value="Cyt_P450_sf"/>
</dbReference>
<comment type="cofactor">
    <cofactor evidence="1 9">
        <name>heme</name>
        <dbReference type="ChEBI" id="CHEBI:30413"/>
    </cofactor>
</comment>
<evidence type="ECO:0000256" key="7">
    <source>
        <dbReference type="ARBA" id="ARBA00023004"/>
    </source>
</evidence>
<keyword evidence="5 9" id="KW-0479">Metal-binding</keyword>
<keyword evidence="11" id="KW-0812">Transmembrane</keyword>
<reference evidence="12" key="1">
    <citation type="journal article" date="2020" name="New Phytol.">
        <title>Comparative genomics reveals dynamic genome evolution in host specialist ectomycorrhizal fungi.</title>
        <authorList>
            <person name="Lofgren L.A."/>
            <person name="Nguyen N.H."/>
            <person name="Vilgalys R."/>
            <person name="Ruytinx J."/>
            <person name="Liao H.L."/>
            <person name="Branco S."/>
            <person name="Kuo A."/>
            <person name="LaButti K."/>
            <person name="Lipzen A."/>
            <person name="Andreopoulos W."/>
            <person name="Pangilinan J."/>
            <person name="Riley R."/>
            <person name="Hundley H."/>
            <person name="Na H."/>
            <person name="Barry K."/>
            <person name="Grigoriev I.V."/>
            <person name="Stajich J.E."/>
            <person name="Kennedy P.G."/>
        </authorList>
    </citation>
    <scope>NUCLEOTIDE SEQUENCE</scope>
    <source>
        <strain evidence="12">S12</strain>
    </source>
</reference>
<sequence length="537" mass="60235">MSWARPYSLAMLSTHILASGISCIVALVVISRLTRRRVYPLPLPPGPPPLPFFGNALQLDTKRPWLTYTAWGKTYGWWQTNGLFAKLSDSISSLIIGKIIHSYIFGIDLIIINSETIARELLDRRSGTYSTRPVMRTNELAGGSFNTAFLPYGETLRQHRKIFYQVLRAEVSVSYRELYSRHANELVINLLGATSGLLQHHTEAYAASLIMAVTYGYNAHGHEDPFLSRAREVFDIGNYVISPEKAAMFTAFPFLEKLPLWCFGGALGRCRELVQQLLNEPFNEVKAQMANGIASYSLVADFLSQAHDDADEDTMKAVALTGYMVGMDTSAAALQIFLLTMVLYPDVQARARAEIDQALKHDKMPCPDDRASMPYLDAILREVLRWYPIAPLGIPHATSNDDVYDGYFIPKGAMVMVNQWALSRDEDVFPDASRFDPSRHLTVDGKLKDPFVNHFAFGHGRRICPGRWFAENSLWTAAVAILAVLRIDHAKDSNGNKIEVKPEFTTGLTIHPEPFQCSFEIVNGARERHLRAMMNSN</sequence>
<dbReference type="GO" id="GO:0020037">
    <property type="term" value="F:heme binding"/>
    <property type="evidence" value="ECO:0007669"/>
    <property type="project" value="InterPro"/>
</dbReference>
<dbReference type="PROSITE" id="PS00086">
    <property type="entry name" value="CYTOCHROME_P450"/>
    <property type="match status" value="1"/>
</dbReference>
<evidence type="ECO:0000256" key="10">
    <source>
        <dbReference type="RuleBase" id="RU000461"/>
    </source>
</evidence>
<dbReference type="EMBL" id="JABBWE010000035">
    <property type="protein sequence ID" value="KAG1792663.1"/>
    <property type="molecule type" value="Genomic_DNA"/>
</dbReference>
<dbReference type="AlphaFoldDB" id="A0A9P7DGM2"/>
<evidence type="ECO:0000256" key="9">
    <source>
        <dbReference type="PIRSR" id="PIRSR602401-1"/>
    </source>
</evidence>
<keyword evidence="7 9" id="KW-0408">Iron</keyword>
<dbReference type="Proteomes" id="UP000719766">
    <property type="component" value="Unassembled WGS sequence"/>
</dbReference>
<evidence type="ECO:0000256" key="11">
    <source>
        <dbReference type="SAM" id="Phobius"/>
    </source>
</evidence>
<keyword evidence="6 10" id="KW-0560">Oxidoreductase</keyword>
<evidence type="ECO:0000256" key="6">
    <source>
        <dbReference type="ARBA" id="ARBA00023002"/>
    </source>
</evidence>
<protein>
    <submittedName>
        <fullName evidence="12">Cytochrome P450</fullName>
    </submittedName>
</protein>
<organism evidence="12 13">
    <name type="scientific">Suillus plorans</name>
    <dbReference type="NCBI Taxonomy" id="116603"/>
    <lineage>
        <taxon>Eukaryota</taxon>
        <taxon>Fungi</taxon>
        <taxon>Dikarya</taxon>
        <taxon>Basidiomycota</taxon>
        <taxon>Agaricomycotina</taxon>
        <taxon>Agaricomycetes</taxon>
        <taxon>Agaricomycetidae</taxon>
        <taxon>Boletales</taxon>
        <taxon>Suillineae</taxon>
        <taxon>Suillaceae</taxon>
        <taxon>Suillus</taxon>
    </lineage>
</organism>
<dbReference type="OrthoDB" id="1103324at2759"/>
<keyword evidence="13" id="KW-1185">Reference proteome</keyword>
<keyword evidence="11" id="KW-1133">Transmembrane helix</keyword>
<dbReference type="GO" id="GO:0004497">
    <property type="term" value="F:monooxygenase activity"/>
    <property type="evidence" value="ECO:0007669"/>
    <property type="project" value="UniProtKB-KW"/>
</dbReference>
<keyword evidence="4 9" id="KW-0349">Heme</keyword>
<evidence type="ECO:0000256" key="5">
    <source>
        <dbReference type="ARBA" id="ARBA00022723"/>
    </source>
</evidence>
<name>A0A9P7DGM2_9AGAM</name>